<evidence type="ECO:0000313" key="3">
    <source>
        <dbReference type="Proteomes" id="UP000474758"/>
    </source>
</evidence>
<dbReference type="Gene3D" id="3.40.50.150">
    <property type="entry name" value="Vaccinia Virus protein VP39"/>
    <property type="match status" value="1"/>
</dbReference>
<protein>
    <submittedName>
        <fullName evidence="2">FkbM family methyltransferase</fullName>
    </submittedName>
</protein>
<evidence type="ECO:0000313" key="2">
    <source>
        <dbReference type="EMBL" id="NGQ89439.1"/>
    </source>
</evidence>
<dbReference type="SUPFAM" id="SSF53335">
    <property type="entry name" value="S-adenosyl-L-methionine-dependent methyltransferases"/>
    <property type="match status" value="1"/>
</dbReference>
<dbReference type="PANTHER" id="PTHR34009:SF2">
    <property type="entry name" value="PROTEIN STAR"/>
    <property type="match status" value="1"/>
</dbReference>
<name>A0A6M1THV0_9RHOB</name>
<proteinExistence type="predicted"/>
<keyword evidence="2" id="KW-0489">Methyltransferase</keyword>
<feature type="domain" description="Methyltransferase FkbM" evidence="1">
    <location>
        <begin position="86"/>
        <end position="244"/>
    </location>
</feature>
<dbReference type="GO" id="GO:0005737">
    <property type="term" value="C:cytoplasm"/>
    <property type="evidence" value="ECO:0007669"/>
    <property type="project" value="GOC"/>
</dbReference>
<dbReference type="Proteomes" id="UP000474758">
    <property type="component" value="Unassembled WGS sequence"/>
</dbReference>
<dbReference type="EMBL" id="JAALFE010000001">
    <property type="protein sequence ID" value="NGQ89439.1"/>
    <property type="molecule type" value="Genomic_DNA"/>
</dbReference>
<accession>A0A6M1THV0</accession>
<keyword evidence="3" id="KW-1185">Reference proteome</keyword>
<dbReference type="GO" id="GO:0016197">
    <property type="term" value="P:endosomal transport"/>
    <property type="evidence" value="ECO:0007669"/>
    <property type="project" value="TreeGrafter"/>
</dbReference>
<dbReference type="InterPro" id="IPR053202">
    <property type="entry name" value="EGF_Rcpt_Signaling_Reg"/>
</dbReference>
<dbReference type="RefSeq" id="WP_165046540.1">
    <property type="nucleotide sequence ID" value="NZ_JAALFE010000001.1"/>
</dbReference>
<reference evidence="2 3" key="1">
    <citation type="submission" date="2020-02" db="EMBL/GenBank/DDBJ databases">
        <title>Rhodobacter translucens sp. nov., a novel bacterium isolated from activated sludge.</title>
        <authorList>
            <person name="Liu J."/>
        </authorList>
    </citation>
    <scope>NUCLEOTIDE SEQUENCE [LARGE SCALE GENOMIC DNA]</scope>
    <source>
        <strain evidence="2 3">HX-7-19</strain>
    </source>
</reference>
<dbReference type="GO" id="GO:0008168">
    <property type="term" value="F:methyltransferase activity"/>
    <property type="evidence" value="ECO:0007669"/>
    <property type="project" value="UniProtKB-KW"/>
</dbReference>
<dbReference type="GO" id="GO:0032259">
    <property type="term" value="P:methylation"/>
    <property type="evidence" value="ECO:0007669"/>
    <property type="project" value="UniProtKB-KW"/>
</dbReference>
<dbReference type="InterPro" id="IPR006342">
    <property type="entry name" value="FkbM_mtfrase"/>
</dbReference>
<dbReference type="Pfam" id="PF05050">
    <property type="entry name" value="Methyltransf_21"/>
    <property type="match status" value="1"/>
</dbReference>
<dbReference type="PANTHER" id="PTHR34009">
    <property type="entry name" value="PROTEIN STAR"/>
    <property type="match status" value="1"/>
</dbReference>
<gene>
    <name evidence="2" type="ORF">G5V65_00915</name>
</gene>
<keyword evidence="2" id="KW-0808">Transferase</keyword>
<dbReference type="GO" id="GO:0005886">
    <property type="term" value="C:plasma membrane"/>
    <property type="evidence" value="ECO:0007669"/>
    <property type="project" value="TreeGrafter"/>
</dbReference>
<comment type="caution">
    <text evidence="2">The sequence shown here is derived from an EMBL/GenBank/DDBJ whole genome shotgun (WGS) entry which is preliminary data.</text>
</comment>
<organism evidence="2 3">
    <name type="scientific">Paragemmobacter kunshanensis</name>
    <dbReference type="NCBI Taxonomy" id="2583234"/>
    <lineage>
        <taxon>Bacteria</taxon>
        <taxon>Pseudomonadati</taxon>
        <taxon>Pseudomonadota</taxon>
        <taxon>Alphaproteobacteria</taxon>
        <taxon>Rhodobacterales</taxon>
        <taxon>Paracoccaceae</taxon>
        <taxon>Paragemmobacter</taxon>
    </lineage>
</organism>
<dbReference type="AlphaFoldDB" id="A0A6M1THV0"/>
<dbReference type="GO" id="GO:0006888">
    <property type="term" value="P:endoplasmic reticulum to Golgi vesicle-mediated transport"/>
    <property type="evidence" value="ECO:0007669"/>
    <property type="project" value="TreeGrafter"/>
</dbReference>
<sequence length="260" mass="29326">MLKKVETAIKDAFRKLDLRVTSYSRFDRLKSYERDHASLAFLKALDPAAAAMVLSYLDQSRAQLHQDLFAYAVSGGKKGGFFVEFGATNGEELSNSWLLEKQFGWTGILAEPARVWHSALRANRSAIIETDCVWKTTGDSLEFLEVSAAVLSTVAEHGDGDLHRGRRKNATSYQVRTVSLADMLARHGAPREIDFLSIDTEGSEFDILQAFDFSLYRFGCIAVEHNFTENRERIHALLTKNGYRRVLEEASQFDDWYVAA</sequence>
<evidence type="ECO:0000259" key="1">
    <source>
        <dbReference type="Pfam" id="PF05050"/>
    </source>
</evidence>
<dbReference type="InterPro" id="IPR029063">
    <property type="entry name" value="SAM-dependent_MTases_sf"/>
</dbReference>